<evidence type="ECO:0000313" key="3">
    <source>
        <dbReference type="Proteomes" id="UP000051952"/>
    </source>
</evidence>
<sequence length="183" mass="19911">MSSHHSSYGYRRSKDHDDDLPPPHSNGQGGGGRPTGRHNLPKGVTSQLERLQRSLTNTQRELTGGSVNTSSTTNTSGERYTSHDTSTSAAAAGYGADYTDHRRGGAPASYRGARSVGSSEDYRLAARRVLQQPRRRDSYEVESVSDDVVNRTAERGESSRSRDAHAPPLSPRRKLQDSTSTRG</sequence>
<feature type="compositionally biased region" description="Low complexity" evidence="1">
    <location>
        <begin position="1"/>
        <end position="10"/>
    </location>
</feature>
<accession>A0A0S4J2Z0</accession>
<dbReference type="Proteomes" id="UP000051952">
    <property type="component" value="Unassembled WGS sequence"/>
</dbReference>
<dbReference type="AlphaFoldDB" id="A0A0S4J2Z0"/>
<evidence type="ECO:0000313" key="2">
    <source>
        <dbReference type="EMBL" id="CUG66234.1"/>
    </source>
</evidence>
<protein>
    <submittedName>
        <fullName evidence="2">Uncharacterized protein</fullName>
    </submittedName>
</protein>
<feature type="compositionally biased region" description="Basic and acidic residues" evidence="1">
    <location>
        <begin position="12"/>
        <end position="21"/>
    </location>
</feature>
<dbReference type="VEuPathDB" id="TriTrypDB:BSAL_82730"/>
<feature type="compositionally biased region" description="Basic and acidic residues" evidence="1">
    <location>
        <begin position="148"/>
        <end position="165"/>
    </location>
</feature>
<gene>
    <name evidence="2" type="ORF">BSAL_82730</name>
</gene>
<dbReference type="EMBL" id="CYKH01000923">
    <property type="protein sequence ID" value="CUG66234.1"/>
    <property type="molecule type" value="Genomic_DNA"/>
</dbReference>
<feature type="compositionally biased region" description="Low complexity" evidence="1">
    <location>
        <begin position="63"/>
        <end position="77"/>
    </location>
</feature>
<feature type="compositionally biased region" description="Low complexity" evidence="1">
    <location>
        <begin position="85"/>
        <end position="97"/>
    </location>
</feature>
<keyword evidence="3" id="KW-1185">Reference proteome</keyword>
<evidence type="ECO:0000256" key="1">
    <source>
        <dbReference type="SAM" id="MobiDB-lite"/>
    </source>
</evidence>
<feature type="non-terminal residue" evidence="2">
    <location>
        <position position="183"/>
    </location>
</feature>
<feature type="region of interest" description="Disordered" evidence="1">
    <location>
        <begin position="1"/>
        <end position="183"/>
    </location>
</feature>
<organism evidence="2 3">
    <name type="scientific">Bodo saltans</name>
    <name type="common">Flagellated protozoan</name>
    <dbReference type="NCBI Taxonomy" id="75058"/>
    <lineage>
        <taxon>Eukaryota</taxon>
        <taxon>Discoba</taxon>
        <taxon>Euglenozoa</taxon>
        <taxon>Kinetoplastea</taxon>
        <taxon>Metakinetoplastina</taxon>
        <taxon>Eubodonida</taxon>
        <taxon>Bodonidae</taxon>
        <taxon>Bodo</taxon>
    </lineage>
</organism>
<proteinExistence type="predicted"/>
<feature type="compositionally biased region" description="Polar residues" evidence="1">
    <location>
        <begin position="44"/>
        <end position="61"/>
    </location>
</feature>
<reference evidence="3" key="1">
    <citation type="submission" date="2015-09" db="EMBL/GenBank/DDBJ databases">
        <authorList>
            <consortium name="Pathogen Informatics"/>
        </authorList>
    </citation>
    <scope>NUCLEOTIDE SEQUENCE [LARGE SCALE GENOMIC DNA]</scope>
    <source>
        <strain evidence="3">Lake Konstanz</strain>
    </source>
</reference>
<name>A0A0S4J2Z0_BODSA</name>